<accession>A0AAW2E377</accession>
<dbReference type="PANTHER" id="PTHR31451:SF60">
    <property type="entry name" value="MANNAN ENDO-1,4-BETA-MANNOSIDASE 1"/>
    <property type="match status" value="1"/>
</dbReference>
<evidence type="ECO:0000256" key="4">
    <source>
        <dbReference type="ARBA" id="ARBA00022801"/>
    </source>
</evidence>
<keyword evidence="4" id="KW-0378">Hydrolase</keyword>
<dbReference type="GO" id="GO:0016985">
    <property type="term" value="F:mannan endo-1,4-beta-mannosidase activity"/>
    <property type="evidence" value="ECO:0007669"/>
    <property type="project" value="UniProtKB-EC"/>
</dbReference>
<comment type="catalytic activity">
    <reaction evidence="1">
        <text>Random hydrolysis of (1-&gt;4)-beta-D-mannosidic linkages in mannans, galactomannans and glucomannans.</text>
        <dbReference type="EC" id="3.2.1.78"/>
    </reaction>
</comment>
<evidence type="ECO:0000313" key="8">
    <source>
        <dbReference type="EMBL" id="KAL0017141.1"/>
    </source>
</evidence>
<reference evidence="8 9" key="1">
    <citation type="submission" date="2024-01" db="EMBL/GenBank/DDBJ databases">
        <title>A telomere-to-telomere, gap-free genome of sweet tea (Lithocarpus litseifolius).</title>
        <authorList>
            <person name="Zhou J."/>
        </authorList>
    </citation>
    <scope>NUCLEOTIDE SEQUENCE [LARGE SCALE GENOMIC DNA]</scope>
    <source>
        <strain evidence="8">Zhou-2022a</strain>
        <tissue evidence="8">Leaf</tissue>
    </source>
</reference>
<evidence type="ECO:0000259" key="7">
    <source>
        <dbReference type="Pfam" id="PF26410"/>
    </source>
</evidence>
<evidence type="ECO:0000256" key="5">
    <source>
        <dbReference type="ARBA" id="ARBA00023295"/>
    </source>
</evidence>
<feature type="domain" description="Glycoside hydrolase family 5" evidence="7">
    <location>
        <begin position="108"/>
        <end position="293"/>
    </location>
</feature>
<dbReference type="AlphaFoldDB" id="A0AAW2E377"/>
<sequence>MKQLSVAFFVLLLIQNYGILLHADPNDGFVTTKGIQLMLNGRPCHANGFNAYWMMYVAFDPSQRDKVSTAFQDAKKHGLTIARSWAFSDGGVRPLQSSPGSYNEQMFQTVLTRRNSLTGIAYKDDPTIMAWELINEPRCPSDISGKAIQAWITEMAPYLKSIDGKHLLEVGLEGFYGASKQRSNPNNIQVGTDFITNNQIPGIDFATVHAYPDQWLPGSSDESQLSFLTSWLNDHIQDAQNIIHKPVLFAEFGKSLKSSGIAQRDQLFKTVYSTTYSSASGGGAAIGGLFWQLLAAGMDATRDGYEVILSENSSTAILIAQESQKLSRI</sequence>
<dbReference type="InterPro" id="IPR017853">
    <property type="entry name" value="GH"/>
</dbReference>
<evidence type="ECO:0000256" key="3">
    <source>
        <dbReference type="ARBA" id="ARBA00012706"/>
    </source>
</evidence>
<dbReference type="InterPro" id="IPR001547">
    <property type="entry name" value="Glyco_hydro_5"/>
</dbReference>
<dbReference type="EMBL" id="JAZDWU010000001">
    <property type="protein sequence ID" value="KAL0017141.1"/>
    <property type="molecule type" value="Genomic_DNA"/>
</dbReference>
<feature type="signal peptide" evidence="6">
    <location>
        <begin position="1"/>
        <end position="23"/>
    </location>
</feature>
<dbReference type="InterPro" id="IPR045053">
    <property type="entry name" value="MAN-like"/>
</dbReference>
<proteinExistence type="inferred from homology"/>
<dbReference type="FunFam" id="3.20.20.80:FF:000313">
    <property type="entry name" value="Uncharacterized protein"/>
    <property type="match status" value="1"/>
</dbReference>
<dbReference type="GO" id="GO:0000272">
    <property type="term" value="P:polysaccharide catabolic process"/>
    <property type="evidence" value="ECO:0007669"/>
    <property type="project" value="InterPro"/>
</dbReference>
<keyword evidence="6" id="KW-0732">Signal</keyword>
<evidence type="ECO:0000313" key="9">
    <source>
        <dbReference type="Proteomes" id="UP001459277"/>
    </source>
</evidence>
<organism evidence="8 9">
    <name type="scientific">Lithocarpus litseifolius</name>
    <dbReference type="NCBI Taxonomy" id="425828"/>
    <lineage>
        <taxon>Eukaryota</taxon>
        <taxon>Viridiplantae</taxon>
        <taxon>Streptophyta</taxon>
        <taxon>Embryophyta</taxon>
        <taxon>Tracheophyta</taxon>
        <taxon>Spermatophyta</taxon>
        <taxon>Magnoliopsida</taxon>
        <taxon>eudicotyledons</taxon>
        <taxon>Gunneridae</taxon>
        <taxon>Pentapetalae</taxon>
        <taxon>rosids</taxon>
        <taxon>fabids</taxon>
        <taxon>Fagales</taxon>
        <taxon>Fagaceae</taxon>
        <taxon>Lithocarpus</taxon>
    </lineage>
</organism>
<dbReference type="Gene3D" id="3.20.20.80">
    <property type="entry name" value="Glycosidases"/>
    <property type="match status" value="2"/>
</dbReference>
<evidence type="ECO:0000256" key="1">
    <source>
        <dbReference type="ARBA" id="ARBA00001678"/>
    </source>
</evidence>
<comment type="similarity">
    <text evidence="2">Belongs to the glycosyl hydrolase 5 (cellulase A) family.</text>
</comment>
<keyword evidence="9" id="KW-1185">Reference proteome</keyword>
<dbReference type="SUPFAM" id="SSF51445">
    <property type="entry name" value="(Trans)glycosidases"/>
    <property type="match status" value="1"/>
</dbReference>
<dbReference type="EC" id="3.2.1.78" evidence="3"/>
<name>A0AAW2E377_9ROSI</name>
<comment type="caution">
    <text evidence="8">The sequence shown here is derived from an EMBL/GenBank/DDBJ whole genome shotgun (WGS) entry which is preliminary data.</text>
</comment>
<evidence type="ECO:0000256" key="6">
    <source>
        <dbReference type="SAM" id="SignalP"/>
    </source>
</evidence>
<dbReference type="Proteomes" id="UP001459277">
    <property type="component" value="Unassembled WGS sequence"/>
</dbReference>
<protein>
    <recommendedName>
        <fullName evidence="3">mannan endo-1,4-beta-mannosidase</fullName>
        <ecNumber evidence="3">3.2.1.78</ecNumber>
    </recommendedName>
</protein>
<gene>
    <name evidence="8" type="ORF">SO802_004210</name>
</gene>
<dbReference type="Pfam" id="PF26410">
    <property type="entry name" value="GH5_mannosidase"/>
    <property type="match status" value="1"/>
</dbReference>
<evidence type="ECO:0000256" key="2">
    <source>
        <dbReference type="ARBA" id="ARBA00005641"/>
    </source>
</evidence>
<dbReference type="PANTHER" id="PTHR31451">
    <property type="match status" value="1"/>
</dbReference>
<keyword evidence="5" id="KW-0326">Glycosidase</keyword>
<feature type="chain" id="PRO_5043699596" description="mannan endo-1,4-beta-mannosidase" evidence="6">
    <location>
        <begin position="24"/>
        <end position="329"/>
    </location>
</feature>